<evidence type="ECO:0000259" key="1">
    <source>
        <dbReference type="Pfam" id="PF01863"/>
    </source>
</evidence>
<dbReference type="PATRIC" id="fig|1503.3.peg.1908"/>
<dbReference type="AlphaFoldDB" id="A0A0L0WCX9"/>
<dbReference type="InterPro" id="IPR002725">
    <property type="entry name" value="YgjP-like_metallopeptidase"/>
</dbReference>
<gene>
    <name evidence="2" type="ORF">CLPU_3c00480</name>
</gene>
<dbReference type="InterPro" id="IPR053136">
    <property type="entry name" value="UTP_pyrophosphatase-like"/>
</dbReference>
<evidence type="ECO:0000313" key="3">
    <source>
        <dbReference type="Proteomes" id="UP000037267"/>
    </source>
</evidence>
<dbReference type="Gene3D" id="3.30.2010.10">
    <property type="entry name" value="Metalloproteases ('zincins'), catalytic domain"/>
    <property type="match status" value="1"/>
</dbReference>
<name>A0A0L0WCX9_GOTPU</name>
<dbReference type="OrthoDB" id="9811177at2"/>
<protein>
    <recommendedName>
        <fullName evidence="1">YgjP-like metallopeptidase domain-containing protein</fullName>
    </recommendedName>
</protein>
<dbReference type="PANTHER" id="PTHR30399">
    <property type="entry name" value="UNCHARACTERIZED PROTEIN YGJP"/>
    <property type="match status" value="1"/>
</dbReference>
<dbReference type="Pfam" id="PF01863">
    <property type="entry name" value="YgjP-like"/>
    <property type="match status" value="1"/>
</dbReference>
<dbReference type="Proteomes" id="UP000037267">
    <property type="component" value="Unassembled WGS sequence"/>
</dbReference>
<evidence type="ECO:0000313" key="2">
    <source>
        <dbReference type="EMBL" id="KNF09270.1"/>
    </source>
</evidence>
<dbReference type="STRING" id="1503.CLPU_3c00480"/>
<keyword evidence="3" id="KW-1185">Reference proteome</keyword>
<organism evidence="2 3">
    <name type="scientific">Gottschalkia purinilytica</name>
    <name type="common">Clostridium purinilyticum</name>
    <dbReference type="NCBI Taxonomy" id="1503"/>
    <lineage>
        <taxon>Bacteria</taxon>
        <taxon>Bacillati</taxon>
        <taxon>Bacillota</taxon>
        <taxon>Tissierellia</taxon>
        <taxon>Tissierellales</taxon>
        <taxon>Gottschalkiaceae</taxon>
        <taxon>Gottschalkia</taxon>
    </lineage>
</organism>
<dbReference type="RefSeq" id="WP_050354271.1">
    <property type="nucleotide sequence ID" value="NZ_LGSS01000003.1"/>
</dbReference>
<comment type="caution">
    <text evidence="2">The sequence shown here is derived from an EMBL/GenBank/DDBJ whole genome shotgun (WGS) entry which is preliminary data.</text>
</comment>
<dbReference type="CDD" id="cd07344">
    <property type="entry name" value="M48_yhfN_like"/>
    <property type="match status" value="1"/>
</dbReference>
<sequence>MEIKTNIIYRKRKTIKISIESEDSITVISPPWVNKKRIMEIVELNSEGIYNEIEKLKELGFKHKNIEERTTILYLGREYRFKITFNEKIKQRHIELTDNIFCVYTNTQEQEKIVQTIKTWYIENGIGIIIERINYYKQYIDVSPQKIKLKEQKKRWGTCTSKGNLLFNWRIIMAPIDIIDYIVVHEMCHLIHFNHSKNFWNLVESIIPDYRERKEWLKINGLKLFF</sequence>
<reference evidence="3" key="1">
    <citation type="submission" date="2015-07" db="EMBL/GenBank/DDBJ databases">
        <title>Draft genome sequence of the purine-degrading Gottschalkia purinilyticum DSM 1384 (formerly Clostridium purinilyticum).</title>
        <authorList>
            <person name="Poehlein A."/>
            <person name="Schiel-Bengelsdorf B."/>
            <person name="Bengelsdorf F.R."/>
            <person name="Daniel R."/>
            <person name="Duerre P."/>
        </authorList>
    </citation>
    <scope>NUCLEOTIDE SEQUENCE [LARGE SCALE GENOMIC DNA]</scope>
    <source>
        <strain evidence="3">DSM 1384</strain>
    </source>
</reference>
<accession>A0A0L0WCX9</accession>
<dbReference type="EMBL" id="LGSS01000003">
    <property type="protein sequence ID" value="KNF09270.1"/>
    <property type="molecule type" value="Genomic_DNA"/>
</dbReference>
<dbReference type="PANTHER" id="PTHR30399:SF1">
    <property type="entry name" value="UTP PYROPHOSPHATASE"/>
    <property type="match status" value="1"/>
</dbReference>
<feature type="domain" description="YgjP-like metallopeptidase" evidence="1">
    <location>
        <begin position="13"/>
        <end position="218"/>
    </location>
</feature>
<proteinExistence type="predicted"/>